<organism evidence="1 2">
    <name type="scientific">Paramuricea clavata</name>
    <name type="common">Red gorgonian</name>
    <name type="synonym">Violescent sea-whip</name>
    <dbReference type="NCBI Taxonomy" id="317549"/>
    <lineage>
        <taxon>Eukaryota</taxon>
        <taxon>Metazoa</taxon>
        <taxon>Cnidaria</taxon>
        <taxon>Anthozoa</taxon>
        <taxon>Octocorallia</taxon>
        <taxon>Malacalcyonacea</taxon>
        <taxon>Plexauridae</taxon>
        <taxon>Paramuricea</taxon>
    </lineage>
</organism>
<dbReference type="PANTHER" id="PTHR46670:SF3">
    <property type="entry name" value="ENDONUCLEASE_EXONUCLEASE_PHOSPHATASE DOMAIN-CONTAINING PROTEIN"/>
    <property type="match status" value="1"/>
</dbReference>
<evidence type="ECO:0000313" key="2">
    <source>
        <dbReference type="Proteomes" id="UP001152795"/>
    </source>
</evidence>
<keyword evidence="2" id="KW-1185">Reference proteome</keyword>
<dbReference type="Gene3D" id="3.60.10.10">
    <property type="entry name" value="Endonuclease/exonuclease/phosphatase"/>
    <property type="match status" value="1"/>
</dbReference>
<dbReference type="PANTHER" id="PTHR46670">
    <property type="entry name" value="ENDO/EXONUCLEASE/PHOSPHATASE DOMAIN-CONTAINING PROTEIN"/>
    <property type="match status" value="1"/>
</dbReference>
<dbReference type="SUPFAM" id="SSF56219">
    <property type="entry name" value="DNase I-like"/>
    <property type="match status" value="1"/>
</dbReference>
<dbReference type="Proteomes" id="UP001152795">
    <property type="component" value="Unassembled WGS sequence"/>
</dbReference>
<dbReference type="EMBL" id="CACRXK020007195">
    <property type="protein sequence ID" value="CAB4011578.1"/>
    <property type="molecule type" value="Genomic_DNA"/>
</dbReference>
<proteinExistence type="predicted"/>
<evidence type="ECO:0000313" key="1">
    <source>
        <dbReference type="EMBL" id="CAB4011578.1"/>
    </source>
</evidence>
<dbReference type="AlphaFoldDB" id="A0A6S7JK10"/>
<accession>A0A6S7JK10</accession>
<reference evidence="1" key="1">
    <citation type="submission" date="2020-04" db="EMBL/GenBank/DDBJ databases">
        <authorList>
            <person name="Alioto T."/>
            <person name="Alioto T."/>
            <person name="Gomez Garrido J."/>
        </authorList>
    </citation>
    <scope>NUCLEOTIDE SEQUENCE</scope>
    <source>
        <strain evidence="1">A484AB</strain>
    </source>
</reference>
<dbReference type="InterPro" id="IPR036691">
    <property type="entry name" value="Endo/exonu/phosph_ase_sf"/>
</dbReference>
<name>A0A6S7JK10_PARCT</name>
<comment type="caution">
    <text evidence="1">The sequence shown here is derived from an EMBL/GenBank/DDBJ whole genome shotgun (WGS) entry which is preliminary data.</text>
</comment>
<protein>
    <submittedName>
        <fullName evidence="1">Uncharacterized protein</fullName>
    </submittedName>
</protein>
<sequence length="100" mass="11229">MSHRVTVTTFLNEFAEYLESIVLSPEPLLVTGDMNIHVDDANDTDAVKFLDLLESMGMTQHVNTPTHRAGHTLLMITSEFDCMIHSEPSSDIFYSDHCSI</sequence>
<dbReference type="OrthoDB" id="5982167at2759"/>
<gene>
    <name evidence="1" type="ORF">PACLA_8A027159</name>
</gene>